<protein>
    <submittedName>
        <fullName evidence="2">Oxidoreductase</fullName>
    </submittedName>
</protein>
<dbReference type="GO" id="GO:0005829">
    <property type="term" value="C:cytosol"/>
    <property type="evidence" value="ECO:0007669"/>
    <property type="project" value="TreeGrafter"/>
</dbReference>
<reference evidence="2 3" key="1">
    <citation type="submission" date="2018-03" db="EMBL/GenBank/DDBJ databases">
        <title>Genome assembly of novel Miniimonas species PCH200.</title>
        <authorList>
            <person name="Thakur V."/>
            <person name="Kumar V."/>
            <person name="Singh D."/>
        </authorList>
    </citation>
    <scope>NUCLEOTIDE SEQUENCE [LARGE SCALE GENOMIC DNA]</scope>
    <source>
        <strain evidence="2 3">PCH200</strain>
    </source>
</reference>
<evidence type="ECO:0000313" key="2">
    <source>
        <dbReference type="EMBL" id="PWD52082.1"/>
    </source>
</evidence>
<feature type="domain" description="NADP-dependent oxidoreductase" evidence="1">
    <location>
        <begin position="19"/>
        <end position="296"/>
    </location>
</feature>
<dbReference type="Gene3D" id="3.20.20.100">
    <property type="entry name" value="NADP-dependent oxidoreductase domain"/>
    <property type="match status" value="1"/>
</dbReference>
<dbReference type="InterPro" id="IPR023210">
    <property type="entry name" value="NADP_OxRdtase_dom"/>
</dbReference>
<dbReference type="SUPFAM" id="SSF51430">
    <property type="entry name" value="NAD(P)-linked oxidoreductase"/>
    <property type="match status" value="1"/>
</dbReference>
<dbReference type="InterPro" id="IPR020471">
    <property type="entry name" value="AKR"/>
</dbReference>
<dbReference type="Proteomes" id="UP000245166">
    <property type="component" value="Unassembled WGS sequence"/>
</dbReference>
<dbReference type="AlphaFoldDB" id="A0A2U1ZYT9"/>
<dbReference type="PANTHER" id="PTHR42686:SF1">
    <property type="entry name" value="GH17980P-RELATED"/>
    <property type="match status" value="1"/>
</dbReference>
<keyword evidence="3" id="KW-1185">Reference proteome</keyword>
<comment type="caution">
    <text evidence="2">The sequence shown here is derived from an EMBL/GenBank/DDBJ whole genome shotgun (WGS) entry which is preliminary data.</text>
</comment>
<dbReference type="PANTHER" id="PTHR42686">
    <property type="entry name" value="GH17980P-RELATED"/>
    <property type="match status" value="1"/>
</dbReference>
<organism evidence="2 3">
    <name type="scientific">Serinibacter arcticus</name>
    <dbReference type="NCBI Taxonomy" id="1655435"/>
    <lineage>
        <taxon>Bacteria</taxon>
        <taxon>Bacillati</taxon>
        <taxon>Actinomycetota</taxon>
        <taxon>Actinomycetes</taxon>
        <taxon>Micrococcales</taxon>
        <taxon>Beutenbergiaceae</taxon>
        <taxon>Serinibacter</taxon>
    </lineage>
</organism>
<dbReference type="RefSeq" id="WP_109230465.1">
    <property type="nucleotide sequence ID" value="NZ_PYHR01000002.1"/>
</dbReference>
<dbReference type="Pfam" id="PF00248">
    <property type="entry name" value="Aldo_ket_red"/>
    <property type="match status" value="1"/>
</dbReference>
<sequence length="307" mass="31871">MTASSRSIRLGATGLTSAPLALGTSAIGGREPAQARAALLAAAEAGIHDWDSSNNYGRSEEYVGAALAELGPGSDIQVFTKVDPLPGSADFSGTRVRASVEESLTRLGRDHLPLVHLHDPERISFADAMAPGGPVEALVALRDEGVIGHLGVAGGPVSLLERFVRTGAFEAVVTHNRFTLVDRSAATLLDLCAERGLATFNAAPFGSGALARDDGPVGTYQYREPDPAVADAVLALRRIAREAGVPIAALALAFSLADPRVDVTIVGSTDPGRIAEIARLARVTVPAGVWDEVEAVVPTTQIGPQHR</sequence>
<evidence type="ECO:0000313" key="3">
    <source>
        <dbReference type="Proteomes" id="UP000245166"/>
    </source>
</evidence>
<dbReference type="EMBL" id="PYHR01000002">
    <property type="protein sequence ID" value="PWD52082.1"/>
    <property type="molecule type" value="Genomic_DNA"/>
</dbReference>
<gene>
    <name evidence="2" type="ORF">C8046_16940</name>
</gene>
<name>A0A2U1ZYT9_9MICO</name>
<accession>A0A2U1ZYT9</accession>
<dbReference type="InterPro" id="IPR036812">
    <property type="entry name" value="NAD(P)_OxRdtase_dom_sf"/>
</dbReference>
<dbReference type="CDD" id="cd19090">
    <property type="entry name" value="AKR_AKR15A-like"/>
    <property type="match status" value="1"/>
</dbReference>
<dbReference type="OrthoDB" id="9768851at2"/>
<evidence type="ECO:0000259" key="1">
    <source>
        <dbReference type="Pfam" id="PF00248"/>
    </source>
</evidence>
<proteinExistence type="predicted"/>
<dbReference type="GO" id="GO:0016491">
    <property type="term" value="F:oxidoreductase activity"/>
    <property type="evidence" value="ECO:0007669"/>
    <property type="project" value="InterPro"/>
</dbReference>